<evidence type="ECO:0000313" key="5">
    <source>
        <dbReference type="EMBL" id="ALX49468.1"/>
    </source>
</evidence>
<dbReference type="GO" id="GO:0043590">
    <property type="term" value="C:bacterial nucleoid"/>
    <property type="evidence" value="ECO:0007669"/>
    <property type="project" value="UniProtKB-UniRule"/>
</dbReference>
<dbReference type="OrthoDB" id="9795263at2"/>
<comment type="similarity">
    <text evidence="3">Belongs to the YbaB/EbfC family.</text>
</comment>
<evidence type="ECO:0000313" key="6">
    <source>
        <dbReference type="Proteomes" id="UP000050331"/>
    </source>
</evidence>
<dbReference type="AlphaFoldDB" id="A0A0U4E845"/>
<dbReference type="NCBIfam" id="TIGR00103">
    <property type="entry name" value="DNA_YbaB_EbfC"/>
    <property type="match status" value="1"/>
</dbReference>
<protein>
    <recommendedName>
        <fullName evidence="3">Nucleoid-associated protein AOX59_13360</fullName>
    </recommendedName>
</protein>
<evidence type="ECO:0000256" key="2">
    <source>
        <dbReference type="ARBA" id="ARBA00023125"/>
    </source>
</evidence>
<dbReference type="KEGG" id="lao:AOX59_13360"/>
<organism evidence="5 6">
    <name type="scientific">Lentibacillus amyloliquefaciens</name>
    <dbReference type="NCBI Taxonomy" id="1472767"/>
    <lineage>
        <taxon>Bacteria</taxon>
        <taxon>Bacillati</taxon>
        <taxon>Bacillota</taxon>
        <taxon>Bacilli</taxon>
        <taxon>Bacillales</taxon>
        <taxon>Bacillaceae</taxon>
        <taxon>Lentibacillus</taxon>
    </lineage>
</organism>
<evidence type="ECO:0000256" key="4">
    <source>
        <dbReference type="SAM" id="Coils"/>
    </source>
</evidence>
<proteinExistence type="inferred from homology"/>
<reference evidence="5 6" key="1">
    <citation type="submission" date="2016-01" db="EMBL/GenBank/DDBJ databases">
        <title>Complete genome sequence of strain Lentibacillus amyloliquefaciens LAM0015T isolated from saline sediment.</title>
        <authorList>
            <person name="Wang J.-L."/>
            <person name="He M.-X."/>
        </authorList>
    </citation>
    <scope>NUCLEOTIDE SEQUENCE [LARGE SCALE GENOMIC DNA]</scope>
    <source>
        <strain evidence="5 6">LAM0015</strain>
    </source>
</reference>
<feature type="coiled-coil region" evidence="4">
    <location>
        <begin position="5"/>
        <end position="32"/>
    </location>
</feature>
<dbReference type="PIRSF" id="PIRSF004555">
    <property type="entry name" value="UCP004555"/>
    <property type="match status" value="1"/>
</dbReference>
<dbReference type="EMBL" id="CP013862">
    <property type="protein sequence ID" value="ALX49468.1"/>
    <property type="molecule type" value="Genomic_DNA"/>
</dbReference>
<dbReference type="PANTHER" id="PTHR33449:SF1">
    <property type="entry name" value="NUCLEOID-ASSOCIATED PROTEIN YBAB"/>
    <property type="match status" value="1"/>
</dbReference>
<dbReference type="Gene3D" id="3.30.1310.10">
    <property type="entry name" value="Nucleoid-associated protein YbaB-like domain"/>
    <property type="match status" value="1"/>
</dbReference>
<accession>A0A0U4E845</accession>
<dbReference type="GO" id="GO:0005829">
    <property type="term" value="C:cytosol"/>
    <property type="evidence" value="ECO:0007669"/>
    <property type="project" value="TreeGrafter"/>
</dbReference>
<keyword evidence="2 3" id="KW-0238">DNA-binding</keyword>
<dbReference type="RefSeq" id="WP_068446264.1">
    <property type="nucleotide sequence ID" value="NZ_CP013862.1"/>
</dbReference>
<dbReference type="InterPro" id="IPR036894">
    <property type="entry name" value="YbaB-like_sf"/>
</dbReference>
<comment type="subunit">
    <text evidence="3">Homodimer.</text>
</comment>
<comment type="function">
    <text evidence="3">Binds to DNA and alters its conformation. May be involved in regulation of gene expression, nucleoid organization and DNA protection.</text>
</comment>
<sequence>MKGNMNNMMKQMQKMQKKMTQAQEELYEMTFEASAGGGMVTVVANGKKEITDVQISEEVVDPDDVDMLQDLILTATNDVIKQIEDKTNDTMGEFTKGMNLPGGMF</sequence>
<dbReference type="HAMAP" id="MF_00274">
    <property type="entry name" value="DNA_YbaB_EbfC"/>
    <property type="match status" value="1"/>
</dbReference>
<dbReference type="Proteomes" id="UP000050331">
    <property type="component" value="Chromosome"/>
</dbReference>
<dbReference type="Pfam" id="PF02575">
    <property type="entry name" value="YbaB_DNA_bd"/>
    <property type="match status" value="1"/>
</dbReference>
<keyword evidence="4" id="KW-0175">Coiled coil</keyword>
<keyword evidence="6" id="KW-1185">Reference proteome</keyword>
<evidence type="ECO:0000256" key="3">
    <source>
        <dbReference type="HAMAP-Rule" id="MF_00274"/>
    </source>
</evidence>
<dbReference type="FunFam" id="3.30.1310.10:FF:000002">
    <property type="entry name" value="Nucleoid-associated protein IKC_06587"/>
    <property type="match status" value="1"/>
</dbReference>
<keyword evidence="1 3" id="KW-0963">Cytoplasm</keyword>
<comment type="subcellular location">
    <subcellularLocation>
        <location evidence="3">Cytoplasm</location>
        <location evidence="3">Nucleoid</location>
    </subcellularLocation>
</comment>
<dbReference type="STRING" id="1472767.AOX59_13360"/>
<dbReference type="SUPFAM" id="SSF82607">
    <property type="entry name" value="YbaB-like"/>
    <property type="match status" value="1"/>
</dbReference>
<name>A0A0U4E845_9BACI</name>
<dbReference type="GO" id="GO:0003677">
    <property type="term" value="F:DNA binding"/>
    <property type="evidence" value="ECO:0007669"/>
    <property type="project" value="UniProtKB-UniRule"/>
</dbReference>
<evidence type="ECO:0000256" key="1">
    <source>
        <dbReference type="ARBA" id="ARBA00022490"/>
    </source>
</evidence>
<dbReference type="PANTHER" id="PTHR33449">
    <property type="entry name" value="NUCLEOID-ASSOCIATED PROTEIN YBAB"/>
    <property type="match status" value="1"/>
</dbReference>
<dbReference type="InterPro" id="IPR004401">
    <property type="entry name" value="YbaB/EbfC"/>
</dbReference>
<gene>
    <name evidence="5" type="ORF">AOX59_13360</name>
</gene>